<dbReference type="Proteomes" id="UP000078529">
    <property type="component" value="Unassembled WGS sequence"/>
</dbReference>
<evidence type="ECO:0000313" key="2">
    <source>
        <dbReference type="Proteomes" id="UP000078529"/>
    </source>
</evidence>
<dbReference type="RefSeq" id="WP_058598434.1">
    <property type="nucleotide sequence ID" value="NZ_LDQA01000001.1"/>
</dbReference>
<comment type="caution">
    <text evidence="1">The sequence shown here is derived from an EMBL/GenBank/DDBJ whole genome shotgun (WGS) entry which is preliminary data.</text>
</comment>
<accession>A0A147DBM5</accession>
<proteinExistence type="predicted"/>
<sequence>MAHTRDNPGDPAAAIEADQDDFFGDAGPLFAGPVKHVADTIEKAKGRGRPKGAANKRTTAMRDLILAMGFRHPALNLAALANASPDELAKELNCEKAEAMAFILKANVEMMPYMESKRPVEVHVEERSLGVLVVGEMPSQAVADGVFSLTGEIAEVEEDQ</sequence>
<evidence type="ECO:0000313" key="1">
    <source>
        <dbReference type="EMBL" id="KTR08576.1"/>
    </source>
</evidence>
<dbReference type="EMBL" id="LDQA01000001">
    <property type="protein sequence ID" value="KTR08576.1"/>
    <property type="molecule type" value="Genomic_DNA"/>
</dbReference>
<keyword evidence="2" id="KW-1185">Reference proteome</keyword>
<dbReference type="PATRIC" id="fig|401562.4.peg.235"/>
<dbReference type="AlphaFoldDB" id="A0A147DBM5"/>
<protein>
    <submittedName>
        <fullName evidence="1">Uncharacterized protein</fullName>
    </submittedName>
</protein>
<reference evidence="1 2" key="1">
    <citation type="journal article" date="2016" name="Front. Microbiol.">
        <title>Genomic Resource of Rice Seed Associated Bacteria.</title>
        <authorList>
            <person name="Midha S."/>
            <person name="Bansal K."/>
            <person name="Sharma S."/>
            <person name="Kumar N."/>
            <person name="Patil P.P."/>
            <person name="Chaudhry V."/>
            <person name="Patil P.B."/>
        </authorList>
    </citation>
    <scope>NUCLEOTIDE SEQUENCE [LARGE SCALE GENOMIC DNA]</scope>
    <source>
        <strain evidence="1 2">NS365</strain>
    </source>
</reference>
<name>A0A147DBM5_9HYPH</name>
<gene>
    <name evidence="1" type="ORF">NS365_01170</name>
</gene>
<organism evidence="1 2">
    <name type="scientific">Aureimonas ureilytica</name>
    <dbReference type="NCBI Taxonomy" id="401562"/>
    <lineage>
        <taxon>Bacteria</taxon>
        <taxon>Pseudomonadati</taxon>
        <taxon>Pseudomonadota</taxon>
        <taxon>Alphaproteobacteria</taxon>
        <taxon>Hyphomicrobiales</taxon>
        <taxon>Aurantimonadaceae</taxon>
        <taxon>Aureimonas</taxon>
    </lineage>
</organism>